<accession>A0A1N7EU90</accession>
<feature type="signal peptide" evidence="1">
    <location>
        <begin position="1"/>
        <end position="25"/>
    </location>
</feature>
<protein>
    <submittedName>
        <fullName evidence="2">Uncharacterized protein</fullName>
    </submittedName>
</protein>
<evidence type="ECO:0000313" key="2">
    <source>
        <dbReference type="EMBL" id="SIR91681.1"/>
    </source>
</evidence>
<sequence length="58" mass="5913">MRKSALFSAVLLCLPSVYMANTAQAAYGWNPATVHSATSTLASDLLGIGLSGGELDGI</sequence>
<name>A0A1N7EU90_9GAMM</name>
<proteinExistence type="predicted"/>
<feature type="chain" id="PRO_5012342599" evidence="1">
    <location>
        <begin position="26"/>
        <end position="58"/>
    </location>
</feature>
<dbReference type="AlphaFoldDB" id="A0A1N7EU90"/>
<keyword evidence="3" id="KW-1185">Reference proteome</keyword>
<gene>
    <name evidence="2" type="ORF">SAMN02745664_10782</name>
</gene>
<dbReference type="Proteomes" id="UP000187495">
    <property type="component" value="Unassembled WGS sequence"/>
</dbReference>
<keyword evidence="1" id="KW-0732">Signal</keyword>
<evidence type="ECO:0000256" key="1">
    <source>
        <dbReference type="SAM" id="SignalP"/>
    </source>
</evidence>
<dbReference type="EMBL" id="FTNU01000007">
    <property type="protein sequence ID" value="SIR91681.1"/>
    <property type="molecule type" value="Genomic_DNA"/>
</dbReference>
<evidence type="ECO:0000313" key="3">
    <source>
        <dbReference type="Proteomes" id="UP000187495"/>
    </source>
</evidence>
<organism evidence="2 3">
    <name type="scientific">Moraxella cuniculi DSM 21768</name>
    <dbReference type="NCBI Taxonomy" id="1122245"/>
    <lineage>
        <taxon>Bacteria</taxon>
        <taxon>Pseudomonadati</taxon>
        <taxon>Pseudomonadota</taxon>
        <taxon>Gammaproteobacteria</taxon>
        <taxon>Moraxellales</taxon>
        <taxon>Moraxellaceae</taxon>
        <taxon>Moraxella</taxon>
    </lineage>
</organism>
<reference evidence="3" key="1">
    <citation type="submission" date="2017-01" db="EMBL/GenBank/DDBJ databases">
        <authorList>
            <person name="Varghese N."/>
            <person name="Submissions S."/>
        </authorList>
    </citation>
    <scope>NUCLEOTIDE SEQUENCE [LARGE SCALE GENOMIC DNA]</scope>
    <source>
        <strain evidence="3">DSM 21768</strain>
    </source>
</reference>